<keyword evidence="8" id="KW-0732">Signal</keyword>
<reference evidence="10" key="1">
    <citation type="submission" date="2020-03" db="EMBL/GenBank/DDBJ databases">
        <title>Transcriptomic Profiling of the Digestive Tract of the Rat Flea, Xenopsylla cheopis, Following Blood Feeding and Infection with Yersinia pestis.</title>
        <authorList>
            <person name="Bland D.M."/>
            <person name="Martens C.A."/>
            <person name="Virtaneva K."/>
            <person name="Kanakabandi K."/>
            <person name="Long D."/>
            <person name="Rosenke R."/>
            <person name="Saturday G.A."/>
            <person name="Hoyt F.H."/>
            <person name="Bruno D.P."/>
            <person name="Ribeiro J.M.C."/>
            <person name="Hinnebusch J."/>
        </authorList>
    </citation>
    <scope>NUCLEOTIDE SEQUENCE</scope>
</reference>
<evidence type="ECO:0000259" key="9">
    <source>
        <dbReference type="Pfam" id="PF23122"/>
    </source>
</evidence>
<dbReference type="InterPro" id="IPR057089">
    <property type="entry name" value="C2_TIP"/>
</dbReference>
<feature type="chain" id="PRO_5026738940" evidence="8">
    <location>
        <begin position="17"/>
        <end position="611"/>
    </location>
</feature>
<evidence type="ECO:0000256" key="3">
    <source>
        <dbReference type="ARBA" id="ARBA00022692"/>
    </source>
</evidence>
<accession>A0A6M2DWY0</accession>
<dbReference type="PANTHER" id="PTHR13412:SF0">
    <property type="entry name" value="T-CELL IMMUNOMODULATORY PROTEIN"/>
    <property type="match status" value="1"/>
</dbReference>
<dbReference type="AlphaFoldDB" id="A0A6M2DWY0"/>
<dbReference type="InterPro" id="IPR028994">
    <property type="entry name" value="Integrin_alpha_N"/>
</dbReference>
<evidence type="ECO:0000256" key="8">
    <source>
        <dbReference type="SAM" id="SignalP"/>
    </source>
</evidence>
<name>A0A6M2DWY0_XENCH</name>
<dbReference type="EMBL" id="GIIL01006454">
    <property type="protein sequence ID" value="NOV50180.1"/>
    <property type="molecule type" value="Transcribed_RNA"/>
</dbReference>
<evidence type="ECO:0000256" key="5">
    <source>
        <dbReference type="ARBA" id="ARBA00023136"/>
    </source>
</evidence>
<feature type="domain" description="T-cell immunomodulatory protein TIP C2" evidence="9">
    <location>
        <begin position="465"/>
        <end position="559"/>
    </location>
</feature>
<dbReference type="PANTHER" id="PTHR13412">
    <property type="entry name" value="T-CELL IMMUNOMODULATORY PROTEIN HOMOLOG"/>
    <property type="match status" value="1"/>
</dbReference>
<comment type="similarity">
    <text evidence="2">Belongs to the TIP family.</text>
</comment>
<dbReference type="InterPro" id="IPR024881">
    <property type="entry name" value="Tip"/>
</dbReference>
<sequence>MIRILCLFAIFNSVFASDITKAVFGTIRDVIPAAFGDFNSDELTDVFVLRNNSKTIEILLASNHEPLLSPGEKLRCHFKHSKITSVVPGDFDGDALMDVMVTTKDPHHDSKKLGVYILWGGFYNGSSTQHLNCSIDEPLFYTSDQPLAVDYNQDMIVDLFGVDADGKRVFWIFDNTRSKPKVVNLPPYTESFGRIDFHPIRSPHSNAFVDLNHDFMPDLFITAETKFEVWYGVETEAETEPRFVYNHTIPLPVGSLNGHVGQTLFLDVELTGKLDLLVPICFDDKCVNSTILVYKNNRWHNLQVNFKDVENNIAWGFLRPETEGTPYKSTITLHGGDFNMDGYPDILATLNPIDPKSYQPQSFLLENIACTSNCGAFDRTYMVRWKGLLPFSNGTIMSVFYDFYQDGILDVILVQENPVNKSLQVAAFRNTLDYDANFIKIMVLTGLKNSEYPSTIGPLGDKKRTYGTNLPGPRIKYYTTTQEGQERSGVCAQLPQSAYFALHLPYSIFGLGRTPNFVDSLIVGLSNRSRSWTQIIPNSQMVIIPWPPAEPLKWKVQLFVTPSKLILLSVAALAGTCVLIALIIAILHLKERREDKLERQQESHRFHFDAM</sequence>
<dbReference type="Pfam" id="PF23122">
    <property type="entry name" value="C2_ITFG1"/>
    <property type="match status" value="1"/>
</dbReference>
<proteinExistence type="inferred from homology"/>
<evidence type="ECO:0000256" key="7">
    <source>
        <dbReference type="SAM" id="Phobius"/>
    </source>
</evidence>
<keyword evidence="3 7" id="KW-0812">Transmembrane</keyword>
<keyword evidence="6" id="KW-0325">Glycoprotein</keyword>
<organism evidence="10">
    <name type="scientific">Xenopsylla cheopis</name>
    <name type="common">Oriental rat flea</name>
    <name type="synonym">Pulex cheopis</name>
    <dbReference type="NCBI Taxonomy" id="163159"/>
    <lineage>
        <taxon>Eukaryota</taxon>
        <taxon>Metazoa</taxon>
        <taxon>Ecdysozoa</taxon>
        <taxon>Arthropoda</taxon>
        <taxon>Hexapoda</taxon>
        <taxon>Insecta</taxon>
        <taxon>Pterygota</taxon>
        <taxon>Neoptera</taxon>
        <taxon>Endopterygota</taxon>
        <taxon>Siphonaptera</taxon>
        <taxon>Pulicidae</taxon>
        <taxon>Xenopsyllinae</taxon>
        <taxon>Xenopsylla</taxon>
    </lineage>
</organism>
<feature type="signal peptide" evidence="8">
    <location>
        <begin position="1"/>
        <end position="16"/>
    </location>
</feature>
<evidence type="ECO:0000256" key="6">
    <source>
        <dbReference type="ARBA" id="ARBA00023180"/>
    </source>
</evidence>
<keyword evidence="4 7" id="KW-1133">Transmembrane helix</keyword>
<evidence type="ECO:0000256" key="1">
    <source>
        <dbReference type="ARBA" id="ARBA00004479"/>
    </source>
</evidence>
<evidence type="ECO:0000256" key="4">
    <source>
        <dbReference type="ARBA" id="ARBA00022989"/>
    </source>
</evidence>
<dbReference type="SUPFAM" id="SSF69318">
    <property type="entry name" value="Integrin alpha N-terminal domain"/>
    <property type="match status" value="1"/>
</dbReference>
<protein>
    <submittedName>
        <fullName evidence="10">Putative t-cell immunomodulatory protein</fullName>
    </submittedName>
</protein>
<dbReference type="Gene3D" id="2.130.10.130">
    <property type="entry name" value="Integrin alpha, N-terminal"/>
    <property type="match status" value="1"/>
</dbReference>
<feature type="transmembrane region" description="Helical" evidence="7">
    <location>
        <begin position="565"/>
        <end position="589"/>
    </location>
</feature>
<keyword evidence="5 7" id="KW-0472">Membrane</keyword>
<dbReference type="GO" id="GO:0005886">
    <property type="term" value="C:plasma membrane"/>
    <property type="evidence" value="ECO:0007669"/>
    <property type="project" value="TreeGrafter"/>
</dbReference>
<evidence type="ECO:0000313" key="10">
    <source>
        <dbReference type="EMBL" id="NOV50180.1"/>
    </source>
</evidence>
<comment type="subcellular location">
    <subcellularLocation>
        <location evidence="1">Membrane</location>
        <topology evidence="1">Single-pass type I membrane protein</topology>
    </subcellularLocation>
</comment>
<evidence type="ECO:0000256" key="2">
    <source>
        <dbReference type="ARBA" id="ARBA00006496"/>
    </source>
</evidence>